<evidence type="ECO:0000256" key="1">
    <source>
        <dbReference type="SAM" id="MobiDB-lite"/>
    </source>
</evidence>
<dbReference type="EMBL" id="CAJVRL010000063">
    <property type="protein sequence ID" value="CAG8955435.1"/>
    <property type="molecule type" value="Genomic_DNA"/>
</dbReference>
<comment type="caution">
    <text evidence="2">The sequence shown here is derived from an EMBL/GenBank/DDBJ whole genome shotgun (WGS) entry which is preliminary data.</text>
</comment>
<organism evidence="2 3">
    <name type="scientific">Hymenoscyphus fraxineus</name>
    <dbReference type="NCBI Taxonomy" id="746836"/>
    <lineage>
        <taxon>Eukaryota</taxon>
        <taxon>Fungi</taxon>
        <taxon>Dikarya</taxon>
        <taxon>Ascomycota</taxon>
        <taxon>Pezizomycotina</taxon>
        <taxon>Leotiomycetes</taxon>
        <taxon>Helotiales</taxon>
        <taxon>Helotiaceae</taxon>
        <taxon>Hymenoscyphus</taxon>
    </lineage>
</organism>
<name>A0A9N9KW48_9HELO</name>
<proteinExistence type="predicted"/>
<dbReference type="Proteomes" id="UP000696280">
    <property type="component" value="Unassembled WGS sequence"/>
</dbReference>
<feature type="region of interest" description="Disordered" evidence="1">
    <location>
        <begin position="66"/>
        <end position="85"/>
    </location>
</feature>
<protein>
    <submittedName>
        <fullName evidence="2">Uncharacterized protein</fullName>
    </submittedName>
</protein>
<evidence type="ECO:0000313" key="3">
    <source>
        <dbReference type="Proteomes" id="UP000696280"/>
    </source>
</evidence>
<accession>A0A9N9KW48</accession>
<gene>
    <name evidence="2" type="ORF">HYFRA_00010301</name>
</gene>
<feature type="compositionally biased region" description="Polar residues" evidence="1">
    <location>
        <begin position="66"/>
        <end position="79"/>
    </location>
</feature>
<reference evidence="2" key="1">
    <citation type="submission" date="2021-07" db="EMBL/GenBank/DDBJ databases">
        <authorList>
            <person name="Durling M."/>
        </authorList>
    </citation>
    <scope>NUCLEOTIDE SEQUENCE</scope>
</reference>
<sequence length="137" mass="15195">MRLLSGHFFFQLFPYKSTLTITTRPAATTRTPPVNNCNRTHFPDSSNAPAIGFPNRSPIADGINNIPNLTPKSPGSGDNATVRFSDKLDIAPEKKPKTTAKRRRLYILPTPIHVKPRIPDSKMQIAVMLKTPAWSAM</sequence>
<keyword evidence="3" id="KW-1185">Reference proteome</keyword>
<dbReference type="AlphaFoldDB" id="A0A9N9KW48"/>
<evidence type="ECO:0000313" key="2">
    <source>
        <dbReference type="EMBL" id="CAG8955435.1"/>
    </source>
</evidence>